<feature type="compositionally biased region" description="Pro residues" evidence="1">
    <location>
        <begin position="13"/>
        <end position="28"/>
    </location>
</feature>
<reference evidence="2 3" key="1">
    <citation type="journal article" date="2020" name="BMC Genomics">
        <title>Intraspecific diversification of the crop wild relative Brassica cretica Lam. using demographic model selection.</title>
        <authorList>
            <person name="Kioukis A."/>
            <person name="Michalopoulou V.A."/>
            <person name="Briers L."/>
            <person name="Pirintsos S."/>
            <person name="Studholme D.J."/>
            <person name="Pavlidis P."/>
            <person name="Sarris P.F."/>
        </authorList>
    </citation>
    <scope>NUCLEOTIDE SEQUENCE [LARGE SCALE GENOMIC DNA]</scope>
    <source>
        <strain evidence="3">cv. PFS-1207/04</strain>
    </source>
</reference>
<evidence type="ECO:0000256" key="1">
    <source>
        <dbReference type="SAM" id="MobiDB-lite"/>
    </source>
</evidence>
<keyword evidence="3" id="KW-1185">Reference proteome</keyword>
<gene>
    <name evidence="2" type="ORF">DY000_02045289</name>
</gene>
<accession>A0ABQ7EXU0</accession>
<name>A0ABQ7EXU0_BRACR</name>
<feature type="compositionally biased region" description="Basic and acidic residues" evidence="1">
    <location>
        <begin position="1"/>
        <end position="10"/>
    </location>
</feature>
<comment type="caution">
    <text evidence="2">The sequence shown here is derived from an EMBL/GenBank/DDBJ whole genome shotgun (WGS) entry which is preliminary data.</text>
</comment>
<dbReference type="Proteomes" id="UP000266723">
    <property type="component" value="Unassembled WGS sequence"/>
</dbReference>
<organism evidence="2 3">
    <name type="scientific">Brassica cretica</name>
    <name type="common">Mustard</name>
    <dbReference type="NCBI Taxonomy" id="69181"/>
    <lineage>
        <taxon>Eukaryota</taxon>
        <taxon>Viridiplantae</taxon>
        <taxon>Streptophyta</taxon>
        <taxon>Embryophyta</taxon>
        <taxon>Tracheophyta</taxon>
        <taxon>Spermatophyta</taxon>
        <taxon>Magnoliopsida</taxon>
        <taxon>eudicotyledons</taxon>
        <taxon>Gunneridae</taxon>
        <taxon>Pentapetalae</taxon>
        <taxon>rosids</taxon>
        <taxon>malvids</taxon>
        <taxon>Brassicales</taxon>
        <taxon>Brassicaceae</taxon>
        <taxon>Brassiceae</taxon>
        <taxon>Brassica</taxon>
    </lineage>
</organism>
<evidence type="ECO:0000313" key="3">
    <source>
        <dbReference type="Proteomes" id="UP000266723"/>
    </source>
</evidence>
<dbReference type="EMBL" id="QGKV02000297">
    <property type="protein sequence ID" value="KAF3607915.1"/>
    <property type="molecule type" value="Genomic_DNA"/>
</dbReference>
<feature type="region of interest" description="Disordered" evidence="1">
    <location>
        <begin position="1"/>
        <end position="38"/>
    </location>
</feature>
<proteinExistence type="predicted"/>
<evidence type="ECO:0000313" key="2">
    <source>
        <dbReference type="EMBL" id="KAF3607915.1"/>
    </source>
</evidence>
<protein>
    <submittedName>
        <fullName evidence="2">Uncharacterized protein</fullName>
    </submittedName>
</protein>
<sequence length="102" mass="11715">MAEQFEDKTGEIPPIPSDPRLDPPPPSPSSNSENTMFMPENSFFDDITMLLFPVYDRRSMQPTRRRLLFVACRRGCLEMGLSGASFFILNSRMDRRPSSNRI</sequence>